<accession>A0A3M8C681</accession>
<protein>
    <submittedName>
        <fullName evidence="1">Uncharacterized protein</fullName>
    </submittedName>
</protein>
<evidence type="ECO:0000313" key="1">
    <source>
        <dbReference type="EMBL" id="RNB71198.1"/>
    </source>
</evidence>
<name>A0A3M8C681_9BACL</name>
<dbReference type="AlphaFoldDB" id="A0A3M8C681"/>
<comment type="caution">
    <text evidence="1">The sequence shown here is derived from an EMBL/GenBank/DDBJ whole genome shotgun (WGS) entry which is preliminary data.</text>
</comment>
<keyword evidence="2" id="KW-1185">Reference proteome</keyword>
<dbReference type="InterPro" id="IPR038501">
    <property type="entry name" value="Spore_GerAC_C_sf"/>
</dbReference>
<dbReference type="EMBL" id="RHHR01000029">
    <property type="protein sequence ID" value="RNB71198.1"/>
    <property type="molecule type" value="Genomic_DNA"/>
</dbReference>
<dbReference type="Gene3D" id="3.30.300.210">
    <property type="entry name" value="Nutrient germinant receptor protein C, domain 3"/>
    <property type="match status" value="1"/>
</dbReference>
<proteinExistence type="predicted"/>
<reference evidence="1 2" key="1">
    <citation type="submission" date="2018-10" db="EMBL/GenBank/DDBJ databases">
        <title>Phylogenomics of Brevibacillus.</title>
        <authorList>
            <person name="Dunlap C."/>
        </authorList>
    </citation>
    <scope>NUCLEOTIDE SEQUENCE [LARGE SCALE GENOMIC DNA]</scope>
    <source>
        <strain evidence="1 2">JCM 12215</strain>
    </source>
</reference>
<gene>
    <name evidence="1" type="ORF">EDM52_16075</name>
</gene>
<sequence length="75" mass="8846">MREAIAGEIRRTYQEGLKFKVDALQLSNALYRKYPHQWHRLAVDRELPLDENSIKSIKFQVKLLGGNLSKLREHK</sequence>
<dbReference type="OrthoDB" id="2380468at2"/>
<evidence type="ECO:0000313" key="2">
    <source>
        <dbReference type="Proteomes" id="UP000282028"/>
    </source>
</evidence>
<dbReference type="Proteomes" id="UP000282028">
    <property type="component" value="Unassembled WGS sequence"/>
</dbReference>
<organism evidence="1 2">
    <name type="scientific">Brevibacillus invocatus</name>
    <dbReference type="NCBI Taxonomy" id="173959"/>
    <lineage>
        <taxon>Bacteria</taxon>
        <taxon>Bacillati</taxon>
        <taxon>Bacillota</taxon>
        <taxon>Bacilli</taxon>
        <taxon>Bacillales</taxon>
        <taxon>Paenibacillaceae</taxon>
        <taxon>Brevibacillus</taxon>
    </lineage>
</organism>